<gene>
    <name evidence="2" type="ORF">BG846_01245</name>
</gene>
<feature type="region of interest" description="Disordered" evidence="1">
    <location>
        <begin position="1"/>
        <end position="21"/>
    </location>
</feature>
<evidence type="ECO:0000313" key="3">
    <source>
        <dbReference type="Proteomes" id="UP000194318"/>
    </source>
</evidence>
<sequence>MTSLTGSSPEPLTPTPEWRRPCCPTLERAFAMYFTSTSRGARLTPADP</sequence>
<evidence type="ECO:0000256" key="1">
    <source>
        <dbReference type="SAM" id="MobiDB-lite"/>
    </source>
</evidence>
<dbReference type="Proteomes" id="UP000194318">
    <property type="component" value="Unassembled WGS sequence"/>
</dbReference>
<comment type="caution">
    <text evidence="2">The sequence shown here is derived from an EMBL/GenBank/DDBJ whole genome shotgun (WGS) entry which is preliminary data.</text>
</comment>
<organism evidence="2 3">
    <name type="scientific">Streptomyces fradiae ATCC 10745 = DSM 40063</name>
    <dbReference type="NCBI Taxonomy" id="1319510"/>
    <lineage>
        <taxon>Bacteria</taxon>
        <taxon>Bacillati</taxon>
        <taxon>Actinomycetota</taxon>
        <taxon>Actinomycetes</taxon>
        <taxon>Kitasatosporales</taxon>
        <taxon>Streptomycetaceae</taxon>
        <taxon>Streptomyces</taxon>
    </lineage>
</organism>
<dbReference type="AlphaFoldDB" id="A0A1Y2P1M9"/>
<proteinExistence type="predicted"/>
<name>A0A1Y2P1M9_STRFR</name>
<accession>A0A1Y2P1M9</accession>
<reference evidence="2 3" key="1">
    <citation type="submission" date="2016-09" db="EMBL/GenBank/DDBJ databases">
        <title>Streptomyces fradiae DSM40063, a candidate organism with high potential of specific P450 cytochromes.</title>
        <authorList>
            <person name="Grumaz C."/>
            <person name="Vainshtein Y."/>
            <person name="Kirstahler P."/>
            <person name="Sohn K."/>
        </authorList>
    </citation>
    <scope>NUCLEOTIDE SEQUENCE [LARGE SCALE GENOMIC DNA]</scope>
    <source>
        <strain evidence="2 3">DSM 40063</strain>
    </source>
</reference>
<protein>
    <submittedName>
        <fullName evidence="2">Uncharacterized protein</fullName>
    </submittedName>
</protein>
<dbReference type="EMBL" id="MIFZ01000109">
    <property type="protein sequence ID" value="OSY53078.1"/>
    <property type="molecule type" value="Genomic_DNA"/>
</dbReference>
<evidence type="ECO:0000313" key="2">
    <source>
        <dbReference type="EMBL" id="OSY53078.1"/>
    </source>
</evidence>
<feature type="compositionally biased region" description="Polar residues" evidence="1">
    <location>
        <begin position="1"/>
        <end position="10"/>
    </location>
</feature>